<reference evidence="4 5" key="1">
    <citation type="submission" date="2021-03" db="EMBL/GenBank/DDBJ databases">
        <title>Genomic Encyclopedia of Type Strains, Phase IV (KMG-IV): sequencing the most valuable type-strain genomes for metagenomic binning, comparative biology and taxonomic classification.</title>
        <authorList>
            <person name="Goeker M."/>
        </authorList>
    </citation>
    <scope>NUCLEOTIDE SEQUENCE [LARGE SCALE GENOMIC DNA]</scope>
    <source>
        <strain evidence="4 5">DSM 24738</strain>
    </source>
</reference>
<dbReference type="Proteomes" id="UP001519343">
    <property type="component" value="Unassembled WGS sequence"/>
</dbReference>
<dbReference type="Gene3D" id="3.10.580.10">
    <property type="entry name" value="CBS-domain"/>
    <property type="match status" value="1"/>
</dbReference>
<evidence type="ECO:0000259" key="3">
    <source>
        <dbReference type="PROSITE" id="PS51371"/>
    </source>
</evidence>
<dbReference type="InterPro" id="IPR051257">
    <property type="entry name" value="Diverse_CBS-Domain"/>
</dbReference>
<dbReference type="Pfam" id="PF00571">
    <property type="entry name" value="CBS"/>
    <property type="match status" value="2"/>
</dbReference>
<gene>
    <name evidence="4" type="ORF">J2Z37_002850</name>
</gene>
<comment type="caution">
    <text evidence="4">The sequence shown here is derived from an EMBL/GenBank/DDBJ whole genome shotgun (WGS) entry which is preliminary data.</text>
</comment>
<dbReference type="EMBL" id="JAGGKT010000008">
    <property type="protein sequence ID" value="MBP1932839.1"/>
    <property type="molecule type" value="Genomic_DNA"/>
</dbReference>
<evidence type="ECO:0000313" key="5">
    <source>
        <dbReference type="Proteomes" id="UP001519343"/>
    </source>
</evidence>
<dbReference type="InterPro" id="IPR000644">
    <property type="entry name" value="CBS_dom"/>
</dbReference>
<dbReference type="PROSITE" id="PS51371">
    <property type="entry name" value="CBS"/>
    <property type="match status" value="2"/>
</dbReference>
<organism evidence="4 5">
    <name type="scientific">Ammoniphilus resinae</name>
    <dbReference type="NCBI Taxonomy" id="861532"/>
    <lineage>
        <taxon>Bacteria</taxon>
        <taxon>Bacillati</taxon>
        <taxon>Bacillota</taxon>
        <taxon>Bacilli</taxon>
        <taxon>Bacillales</taxon>
        <taxon>Paenibacillaceae</taxon>
        <taxon>Aneurinibacillus group</taxon>
        <taxon>Ammoniphilus</taxon>
    </lineage>
</organism>
<feature type="domain" description="CBS" evidence="3">
    <location>
        <begin position="8"/>
        <end position="64"/>
    </location>
</feature>
<feature type="domain" description="CBS" evidence="3">
    <location>
        <begin position="73"/>
        <end position="128"/>
    </location>
</feature>
<evidence type="ECO:0000256" key="1">
    <source>
        <dbReference type="ARBA" id="ARBA00023122"/>
    </source>
</evidence>
<evidence type="ECO:0000313" key="4">
    <source>
        <dbReference type="EMBL" id="MBP1932839.1"/>
    </source>
</evidence>
<dbReference type="PANTHER" id="PTHR43080:SF2">
    <property type="entry name" value="CBS DOMAIN-CONTAINING PROTEIN"/>
    <property type="match status" value="1"/>
</dbReference>
<dbReference type="SUPFAM" id="SSF54631">
    <property type="entry name" value="CBS-domain pair"/>
    <property type="match status" value="1"/>
</dbReference>
<evidence type="ECO:0000256" key="2">
    <source>
        <dbReference type="PROSITE-ProRule" id="PRU00703"/>
    </source>
</evidence>
<dbReference type="SMART" id="SM00116">
    <property type="entry name" value="CBS"/>
    <property type="match status" value="2"/>
</dbReference>
<proteinExistence type="predicted"/>
<sequence>MSLLRDIMTQEVETCTLQDNVYEVAVKMKNHDVGVIPVVDESQNCIGVITDRDIVIRGIAEKRSGSSAVKEVMSSELYTGSPDMSVDEASRMMAEKQIRRLPVVENGKLVGIVAMADMAVRSIHEDEAGYALSQISEPNGHQSKGLQ</sequence>
<dbReference type="CDD" id="cd04622">
    <property type="entry name" value="CBS_pair_HRP1_like"/>
    <property type="match status" value="1"/>
</dbReference>
<protein>
    <submittedName>
        <fullName evidence="4">CBS domain-containing protein</fullName>
    </submittedName>
</protein>
<dbReference type="PANTHER" id="PTHR43080">
    <property type="entry name" value="CBS DOMAIN-CONTAINING PROTEIN CBSX3, MITOCHONDRIAL"/>
    <property type="match status" value="1"/>
</dbReference>
<accession>A0ABS4GRF2</accession>
<name>A0ABS4GRF2_9BACL</name>
<keyword evidence="5" id="KW-1185">Reference proteome</keyword>
<dbReference type="InterPro" id="IPR046342">
    <property type="entry name" value="CBS_dom_sf"/>
</dbReference>
<keyword evidence="1 2" id="KW-0129">CBS domain</keyword>